<dbReference type="Proteomes" id="UP000516105">
    <property type="component" value="Chromosome"/>
</dbReference>
<gene>
    <name evidence="3" type="ORF">H9L14_07715</name>
</gene>
<name>A0ABX6T586_9SPHN</name>
<dbReference type="EMBL" id="CP060782">
    <property type="protein sequence ID" value="QNP44694.1"/>
    <property type="molecule type" value="Genomic_DNA"/>
</dbReference>
<dbReference type="NCBIfam" id="TIGR02246">
    <property type="entry name" value="SgcJ/EcaC family oxidoreductase"/>
    <property type="match status" value="1"/>
</dbReference>
<organism evidence="3 4">
    <name type="scientific">Sphingomonas sediminicola</name>
    <dbReference type="NCBI Taxonomy" id="386874"/>
    <lineage>
        <taxon>Bacteria</taxon>
        <taxon>Pseudomonadati</taxon>
        <taxon>Pseudomonadota</taxon>
        <taxon>Alphaproteobacteria</taxon>
        <taxon>Sphingomonadales</taxon>
        <taxon>Sphingomonadaceae</taxon>
        <taxon>Sphingomonas</taxon>
    </lineage>
</organism>
<keyword evidence="4" id="KW-1185">Reference proteome</keyword>
<evidence type="ECO:0000313" key="4">
    <source>
        <dbReference type="Proteomes" id="UP000516105"/>
    </source>
</evidence>
<sequence length="145" mass="15418">MHPECALSVGKARHSRRDRGDREAGAGQIAAITARDPASATSLYADDAVFIGDRGETSRGKEAIVAGFKSFLSDPAIKVDYKPGAKVFSESGDMAYSTAEYTETYTDSATKKLVNIKGTNLSVWKKQQDGSWKLVADSNPAGPTG</sequence>
<dbReference type="SUPFAM" id="SSF54427">
    <property type="entry name" value="NTF2-like"/>
    <property type="match status" value="1"/>
</dbReference>
<dbReference type="RefSeq" id="WP_187707652.1">
    <property type="nucleotide sequence ID" value="NZ_CP060782.1"/>
</dbReference>
<reference evidence="3 4" key="1">
    <citation type="submission" date="2020-08" db="EMBL/GenBank/DDBJ databases">
        <title>Genome sequence of Sphingomonas sediminicola KACC 15039T.</title>
        <authorList>
            <person name="Hyun D.-W."/>
            <person name="Bae J.-W."/>
        </authorList>
    </citation>
    <scope>NUCLEOTIDE SEQUENCE [LARGE SCALE GENOMIC DNA]</scope>
    <source>
        <strain evidence="3 4">KACC 15039</strain>
    </source>
</reference>
<dbReference type="Pfam" id="PF14534">
    <property type="entry name" value="DUF4440"/>
    <property type="match status" value="1"/>
</dbReference>
<feature type="domain" description="DUF4440" evidence="2">
    <location>
        <begin position="29"/>
        <end position="134"/>
    </location>
</feature>
<dbReference type="InterPro" id="IPR027843">
    <property type="entry name" value="DUF4440"/>
</dbReference>
<feature type="region of interest" description="Disordered" evidence="1">
    <location>
        <begin position="1"/>
        <end position="27"/>
    </location>
</feature>
<evidence type="ECO:0000313" key="3">
    <source>
        <dbReference type="EMBL" id="QNP44694.1"/>
    </source>
</evidence>
<protein>
    <submittedName>
        <fullName evidence="3">Nuclear transport factor 2 family protein</fullName>
    </submittedName>
</protein>
<dbReference type="InterPro" id="IPR032710">
    <property type="entry name" value="NTF2-like_dom_sf"/>
</dbReference>
<evidence type="ECO:0000259" key="2">
    <source>
        <dbReference type="Pfam" id="PF14534"/>
    </source>
</evidence>
<dbReference type="InterPro" id="IPR011944">
    <property type="entry name" value="Steroid_delta5-4_isomerase"/>
</dbReference>
<accession>A0ABX6T586</accession>
<evidence type="ECO:0000256" key="1">
    <source>
        <dbReference type="SAM" id="MobiDB-lite"/>
    </source>
</evidence>
<proteinExistence type="predicted"/>
<dbReference type="Gene3D" id="3.10.450.50">
    <property type="match status" value="1"/>
</dbReference>